<organism evidence="2 3">
    <name type="scientific">Aedoeadaptatus ivorii</name>
    <dbReference type="NCBI Taxonomy" id="54006"/>
    <lineage>
        <taxon>Bacteria</taxon>
        <taxon>Bacillati</taxon>
        <taxon>Bacillota</taxon>
        <taxon>Tissierellia</taxon>
        <taxon>Tissierellales</taxon>
        <taxon>Peptoniphilaceae</taxon>
        <taxon>Aedoeadaptatus</taxon>
    </lineage>
</organism>
<keyword evidence="3" id="KW-1185">Reference proteome</keyword>
<dbReference type="EMBL" id="LR134523">
    <property type="protein sequence ID" value="VEJ35854.1"/>
    <property type="molecule type" value="Genomic_DNA"/>
</dbReference>
<dbReference type="Pfam" id="PF04230">
    <property type="entry name" value="PS_pyruv_trans"/>
    <property type="match status" value="1"/>
</dbReference>
<dbReference type="PANTHER" id="PTHR36836">
    <property type="entry name" value="COLANIC ACID BIOSYNTHESIS PROTEIN WCAK"/>
    <property type="match status" value="1"/>
</dbReference>
<evidence type="ECO:0000313" key="2">
    <source>
        <dbReference type="EMBL" id="VEJ35854.1"/>
    </source>
</evidence>
<evidence type="ECO:0000259" key="1">
    <source>
        <dbReference type="Pfam" id="PF04230"/>
    </source>
</evidence>
<name>A0A3S4YVN4_9FIRM</name>
<proteinExistence type="predicted"/>
<evidence type="ECO:0000313" key="3">
    <source>
        <dbReference type="Proteomes" id="UP000269544"/>
    </source>
</evidence>
<dbReference type="RefSeq" id="WP_126465608.1">
    <property type="nucleotide sequence ID" value="NZ_LR134523.1"/>
</dbReference>
<dbReference type="InterPro" id="IPR019896">
    <property type="entry name" value="Polysacch_pyruvyl_Trfase_CsaB"/>
</dbReference>
<dbReference type="Proteomes" id="UP000269544">
    <property type="component" value="Chromosome"/>
</dbReference>
<protein>
    <submittedName>
        <fullName evidence="2">Colanic acid biosynthesis protein</fullName>
    </submittedName>
</protein>
<dbReference type="OrthoDB" id="3199616at2"/>
<dbReference type="NCBIfam" id="TIGR03609">
    <property type="entry name" value="S_layer_CsaB"/>
    <property type="match status" value="1"/>
</dbReference>
<sequence>MGNKVLFSGYYGFDNSGDDAILHAIVEDIRRIDPAVYINVLSYDPPRTRFLYGVSATQRFHFASVKKAIQETDLLISGGGSLLQDETSSRSLYYYLGVMALAQRMKKKIYVYANGVGPIHGNLNRKLTAKILNRTDLITLRDEDSARVLEEIGVVHPPIRVTADPVYGLKGIDGQRARDLLRYERIPAEKHYLGVAVRKWNKAPALARKLAYVLDRVQEELGLSVLFIPLHYPEDKHFADGVRNYMVHKENAYVVNGNYGVEEIQGLVGLCTELVAMRLHALIYGVTANIPMVGIVYDPKVRSQLEALAIGEYVEAEGLDERKLLNDIIFSYRNRDLLRRRLKRKHETLLDKSRRNVDYVFDLLETKR</sequence>
<dbReference type="InterPro" id="IPR007345">
    <property type="entry name" value="Polysacch_pyruvyl_Trfase"/>
</dbReference>
<dbReference type="PANTHER" id="PTHR36836:SF1">
    <property type="entry name" value="COLANIC ACID BIOSYNTHESIS PROTEIN WCAK"/>
    <property type="match status" value="1"/>
</dbReference>
<feature type="domain" description="Polysaccharide pyruvyl transferase" evidence="1">
    <location>
        <begin position="15"/>
        <end position="299"/>
    </location>
</feature>
<gene>
    <name evidence="2" type="ORF">NCTC13079_01038</name>
</gene>
<dbReference type="AlphaFoldDB" id="A0A3S4YVN4"/>
<reference evidence="2 3" key="1">
    <citation type="submission" date="2018-12" db="EMBL/GenBank/DDBJ databases">
        <authorList>
            <consortium name="Pathogen Informatics"/>
        </authorList>
    </citation>
    <scope>NUCLEOTIDE SEQUENCE [LARGE SCALE GENOMIC DNA]</scope>
    <source>
        <strain evidence="2 3">NCTC13079</strain>
    </source>
</reference>
<dbReference type="KEGG" id="piv:NCTC13079_01038"/>
<accession>A0A3S4YVN4</accession>